<sequence>MLIVQTYEIMYQVNINHFEYFFKNLPSAAVLTIDESDWSLEPVPVPALALPLHNALMKIPSLKNA</sequence>
<feature type="non-terminal residue" evidence="1">
    <location>
        <position position="65"/>
    </location>
</feature>
<evidence type="ECO:0000313" key="1">
    <source>
        <dbReference type="EMBL" id="KAJ3089841.1"/>
    </source>
</evidence>
<keyword evidence="2" id="KW-1185">Reference proteome</keyword>
<accession>A0AAD5SUQ6</accession>
<reference evidence="1" key="1">
    <citation type="submission" date="2020-05" db="EMBL/GenBank/DDBJ databases">
        <title>Phylogenomic resolution of chytrid fungi.</title>
        <authorList>
            <person name="Stajich J.E."/>
            <person name="Amses K."/>
            <person name="Simmons R."/>
            <person name="Seto K."/>
            <person name="Myers J."/>
            <person name="Bonds A."/>
            <person name="Quandt C.A."/>
            <person name="Barry K."/>
            <person name="Liu P."/>
            <person name="Grigoriev I."/>
            <person name="Longcore J.E."/>
            <person name="James T.Y."/>
        </authorList>
    </citation>
    <scope>NUCLEOTIDE SEQUENCE</scope>
    <source>
        <strain evidence="1">JEL0513</strain>
    </source>
</reference>
<dbReference type="Proteomes" id="UP001211907">
    <property type="component" value="Unassembled WGS sequence"/>
</dbReference>
<comment type="caution">
    <text evidence="1">The sequence shown here is derived from an EMBL/GenBank/DDBJ whole genome shotgun (WGS) entry which is preliminary data.</text>
</comment>
<gene>
    <name evidence="1" type="ORF">HK100_007639</name>
</gene>
<dbReference type="EMBL" id="JADGJH010003611">
    <property type="protein sequence ID" value="KAJ3089841.1"/>
    <property type="molecule type" value="Genomic_DNA"/>
</dbReference>
<name>A0AAD5SUQ6_9FUNG</name>
<evidence type="ECO:0000313" key="2">
    <source>
        <dbReference type="Proteomes" id="UP001211907"/>
    </source>
</evidence>
<protein>
    <submittedName>
        <fullName evidence="1">Uncharacterized protein</fullName>
    </submittedName>
</protein>
<proteinExistence type="predicted"/>
<dbReference type="AlphaFoldDB" id="A0AAD5SUQ6"/>
<organism evidence="1 2">
    <name type="scientific">Physocladia obscura</name>
    <dbReference type="NCBI Taxonomy" id="109957"/>
    <lineage>
        <taxon>Eukaryota</taxon>
        <taxon>Fungi</taxon>
        <taxon>Fungi incertae sedis</taxon>
        <taxon>Chytridiomycota</taxon>
        <taxon>Chytridiomycota incertae sedis</taxon>
        <taxon>Chytridiomycetes</taxon>
        <taxon>Chytridiales</taxon>
        <taxon>Chytriomycetaceae</taxon>
        <taxon>Physocladia</taxon>
    </lineage>
</organism>